<feature type="region of interest" description="Disordered" evidence="1">
    <location>
        <begin position="45"/>
        <end position="141"/>
    </location>
</feature>
<comment type="caution">
    <text evidence="3">The sequence shown here is derived from an EMBL/GenBank/DDBJ whole genome shotgun (WGS) entry which is preliminary data.</text>
</comment>
<dbReference type="AlphaFoldDB" id="A0A1E5WHM2"/>
<gene>
    <name evidence="3" type="ORF">BAE44_0002085</name>
</gene>
<protein>
    <recommendedName>
        <fullName evidence="2">DUF7915 domain-containing protein</fullName>
    </recommendedName>
</protein>
<dbReference type="PANTHER" id="PTHR33913">
    <property type="entry name" value="ALEURONE LAYER MORPHOGENESIS PROTEIN"/>
    <property type="match status" value="1"/>
</dbReference>
<evidence type="ECO:0000313" key="3">
    <source>
        <dbReference type="EMBL" id="OEL36896.1"/>
    </source>
</evidence>
<reference evidence="3 4" key="1">
    <citation type="submission" date="2016-09" db="EMBL/GenBank/DDBJ databases">
        <title>The draft genome of Dichanthelium oligosanthes: A C3 panicoid grass species.</title>
        <authorList>
            <person name="Studer A.J."/>
            <person name="Schnable J.C."/>
            <person name="Brutnell T.P."/>
        </authorList>
    </citation>
    <scope>NUCLEOTIDE SEQUENCE [LARGE SCALE GENOMIC DNA]</scope>
    <source>
        <strain evidence="4">cv. Kellogg 1175</strain>
        <tissue evidence="3">Leaf</tissue>
    </source>
</reference>
<keyword evidence="4" id="KW-1185">Reference proteome</keyword>
<evidence type="ECO:0000259" key="2">
    <source>
        <dbReference type="Pfam" id="PF25502"/>
    </source>
</evidence>
<dbReference type="Pfam" id="PF25502">
    <property type="entry name" value="DUF7915"/>
    <property type="match status" value="1"/>
</dbReference>
<dbReference type="EMBL" id="LWDX02007484">
    <property type="protein sequence ID" value="OEL36896.1"/>
    <property type="molecule type" value="Genomic_DNA"/>
</dbReference>
<feature type="compositionally biased region" description="Basic and acidic residues" evidence="1">
    <location>
        <begin position="106"/>
        <end position="127"/>
    </location>
</feature>
<name>A0A1E5WHM2_9POAL</name>
<proteinExistence type="predicted"/>
<evidence type="ECO:0000313" key="4">
    <source>
        <dbReference type="Proteomes" id="UP000095767"/>
    </source>
</evidence>
<dbReference type="PANTHER" id="PTHR33913:SF1">
    <property type="entry name" value="DRBM DOMAIN-CONTAINING PROTEIN"/>
    <property type="match status" value="1"/>
</dbReference>
<evidence type="ECO:0000256" key="1">
    <source>
        <dbReference type="SAM" id="MobiDB-lite"/>
    </source>
</evidence>
<organism evidence="3 4">
    <name type="scientific">Dichanthelium oligosanthes</name>
    <dbReference type="NCBI Taxonomy" id="888268"/>
    <lineage>
        <taxon>Eukaryota</taxon>
        <taxon>Viridiplantae</taxon>
        <taxon>Streptophyta</taxon>
        <taxon>Embryophyta</taxon>
        <taxon>Tracheophyta</taxon>
        <taxon>Spermatophyta</taxon>
        <taxon>Magnoliopsida</taxon>
        <taxon>Liliopsida</taxon>
        <taxon>Poales</taxon>
        <taxon>Poaceae</taxon>
        <taxon>PACMAD clade</taxon>
        <taxon>Panicoideae</taxon>
        <taxon>Panicodae</taxon>
        <taxon>Paniceae</taxon>
        <taxon>Dichantheliinae</taxon>
        <taxon>Dichanthelium</taxon>
    </lineage>
</organism>
<dbReference type="OrthoDB" id="10620696at2759"/>
<dbReference type="InterPro" id="IPR057237">
    <property type="entry name" value="DUF7915"/>
</dbReference>
<accession>A0A1E5WHM2</accession>
<sequence length="199" mass="22059">MSGPIFESDPCLATTYVVECYHLLPYKEVLLNILNREWLLDSSLSAPKEQEANSKSKMEKITSNISIPKKNKQVVKAVGDSGTSKNKNNSKRKSKTFRATLPPYPEHGDGESPTKETDSRAAPDVKSVKPTKSTNGGSVDLQANIDPVIKNHDLESEKEKVTEKYGGITGNMNVQKYATLQLLQKMRDDTLHEHCILGD</sequence>
<dbReference type="Proteomes" id="UP000095767">
    <property type="component" value="Unassembled WGS sequence"/>
</dbReference>
<feature type="domain" description="DUF7915" evidence="2">
    <location>
        <begin position="1"/>
        <end position="36"/>
    </location>
</feature>
<feature type="compositionally biased region" description="Basic and acidic residues" evidence="1">
    <location>
        <begin position="48"/>
        <end position="60"/>
    </location>
</feature>